<dbReference type="InterPro" id="IPR029033">
    <property type="entry name" value="His_PPase_superfam"/>
</dbReference>
<dbReference type="InterPro" id="IPR051021">
    <property type="entry name" value="Mito_Ser/Thr_phosphatase"/>
</dbReference>
<evidence type="ECO:0000313" key="2">
    <source>
        <dbReference type="EMBL" id="KXV45716.1"/>
    </source>
</evidence>
<dbReference type="STRING" id="318683.A0U94_04110"/>
<dbReference type="PANTHER" id="PTHR20935:SF1">
    <property type="entry name" value="SLL1549 PROTEIN"/>
    <property type="match status" value="1"/>
</dbReference>
<dbReference type="InterPro" id="IPR013078">
    <property type="entry name" value="His_Pase_superF_clade-1"/>
</dbReference>
<dbReference type="PATRIC" id="fig|318683.6.peg.108"/>
<proteinExistence type="predicted"/>
<dbReference type="AlphaFoldDB" id="A0A149TEH7"/>
<dbReference type="PANTHER" id="PTHR20935">
    <property type="entry name" value="PHOSPHOGLYCERATE MUTASE-RELATED"/>
    <property type="match status" value="1"/>
</dbReference>
<organism evidence="2 3">
    <name type="scientific">Gluconobacter albidus</name>
    <dbReference type="NCBI Taxonomy" id="318683"/>
    <lineage>
        <taxon>Bacteria</taxon>
        <taxon>Pseudomonadati</taxon>
        <taxon>Pseudomonadota</taxon>
        <taxon>Alphaproteobacteria</taxon>
        <taxon>Acetobacterales</taxon>
        <taxon>Acetobacteraceae</taxon>
        <taxon>Gluconobacter</taxon>
    </lineage>
</organism>
<keyword evidence="1" id="KW-0378">Hydrolase</keyword>
<dbReference type="Proteomes" id="UP000075636">
    <property type="component" value="Unassembled WGS sequence"/>
</dbReference>
<evidence type="ECO:0000313" key="3">
    <source>
        <dbReference type="Proteomes" id="UP000075636"/>
    </source>
</evidence>
<dbReference type="CDD" id="cd07067">
    <property type="entry name" value="HP_PGM_like"/>
    <property type="match status" value="1"/>
</dbReference>
<dbReference type="Pfam" id="PF00300">
    <property type="entry name" value="His_Phos_1"/>
    <property type="match status" value="1"/>
</dbReference>
<dbReference type="SUPFAM" id="SSF53254">
    <property type="entry name" value="Phosphoglycerate mutase-like"/>
    <property type="match status" value="1"/>
</dbReference>
<gene>
    <name evidence="2" type="ORF">AD945_16060</name>
</gene>
<dbReference type="Gene3D" id="3.40.50.1240">
    <property type="entry name" value="Phosphoglycerate mutase-like"/>
    <property type="match status" value="1"/>
</dbReference>
<sequence length="171" mass="18502">MPLRRLLLLRHAEAVPHVLTEGGDRSRALTSRGREQAASIGRQLASRDLCDPIQILCSPATRTRQTAQGVLDALDQMPAFTIEDSLYAATPDTLYGLVHATSEAVRTLLIVGHNPTIGEFACDLLGPALQSTHFSAIYRGYPLAGLTILDIPGEWLDVRPSTIQPATLLLP</sequence>
<dbReference type="RefSeq" id="WP_062110382.1">
    <property type="nucleotide sequence ID" value="NZ_LHZR01000114.1"/>
</dbReference>
<reference evidence="2 3" key="1">
    <citation type="submission" date="2015-06" db="EMBL/GenBank/DDBJ databases">
        <title>Improved classification and identification of acetic acid bacteria using matrix-assisted laser desorption/ionization time-of-flight mass spectrometry; Gluconobacter nephelii and Gluconobacter uchimurae are later heterotypic synonyms of Gluconobacter japonicus and Gluconobacter oxydans, respectively.</title>
        <authorList>
            <person name="Li L."/>
            <person name="Cleenwerck I."/>
            <person name="De Vuyst L."/>
            <person name="Vandamme P."/>
        </authorList>
    </citation>
    <scope>NUCLEOTIDE SEQUENCE [LARGE SCALE GENOMIC DNA]</scope>
    <source>
        <strain evidence="2 3">LMG 1768</strain>
    </source>
</reference>
<dbReference type="SMART" id="SM00855">
    <property type="entry name" value="PGAM"/>
    <property type="match status" value="1"/>
</dbReference>
<dbReference type="GO" id="GO:0016787">
    <property type="term" value="F:hydrolase activity"/>
    <property type="evidence" value="ECO:0007669"/>
    <property type="project" value="UniProtKB-KW"/>
</dbReference>
<name>A0A149TEH7_9PROT</name>
<comment type="caution">
    <text evidence="2">The sequence shown here is derived from an EMBL/GenBank/DDBJ whole genome shotgun (WGS) entry which is preliminary data.</text>
</comment>
<protein>
    <submittedName>
        <fullName evidence="2">Phosphohistidine phosphatase</fullName>
    </submittedName>
</protein>
<evidence type="ECO:0000256" key="1">
    <source>
        <dbReference type="ARBA" id="ARBA00022801"/>
    </source>
</evidence>
<dbReference type="OrthoDB" id="9810154at2"/>
<accession>A0A149TEH7</accession>
<dbReference type="EMBL" id="LHZR01000114">
    <property type="protein sequence ID" value="KXV45716.1"/>
    <property type="molecule type" value="Genomic_DNA"/>
</dbReference>